<comment type="caution">
    <text evidence="7">The sequence shown here is derived from an EMBL/GenBank/DDBJ whole genome shotgun (WGS) entry which is preliminary data.</text>
</comment>
<dbReference type="PROSITE" id="PS51736">
    <property type="entry name" value="RECOMBINASES_3"/>
    <property type="match status" value="1"/>
</dbReference>
<sequence length="281" mass="31928">MKVVTYLRVSSEQQAERELSIPAQREALQRYAKEHGWNIVDEYVDEAKSAKTADRPKFQQMIAAAQQQDKQFEAVLVHKFDRFSRNRADHVVYKALLKKQGIVVLSATEPTEPDTPHGVLLEGMLEVISEFYNVNLKHETLKGMRENAAQGFHCGGRVPFGYRRVQRGSKVTYELGPDEEVRLVRQMFRMAAEGMGGKRIARELNLQGVPEGHRWRPSTILAILGNQVYLGHRVWNKKSAVNGTVNPADEWIVTKNAHPAIIDEKLWSAAQASLMSRKQNK</sequence>
<dbReference type="InterPro" id="IPR011109">
    <property type="entry name" value="DNA_bind_recombinase_dom"/>
</dbReference>
<protein>
    <submittedName>
        <fullName evidence="7">Recombinase family protein</fullName>
    </submittedName>
</protein>
<dbReference type="InterPro" id="IPR006118">
    <property type="entry name" value="Recombinase_CS"/>
</dbReference>
<dbReference type="PROSITE" id="PS51737">
    <property type="entry name" value="RECOMBINASE_DNA_BIND"/>
    <property type="match status" value="1"/>
</dbReference>
<keyword evidence="8" id="KW-1185">Reference proteome</keyword>
<dbReference type="Gene3D" id="3.40.50.1390">
    <property type="entry name" value="Resolvase, N-terminal catalytic domain"/>
    <property type="match status" value="1"/>
</dbReference>
<dbReference type="SUPFAM" id="SSF53041">
    <property type="entry name" value="Resolvase-like"/>
    <property type="match status" value="1"/>
</dbReference>
<keyword evidence="3" id="KW-0233">DNA recombination</keyword>
<dbReference type="RefSeq" id="WP_155619115.1">
    <property type="nucleotide sequence ID" value="NZ_WOAA01000040.1"/>
</dbReference>
<dbReference type="PANTHER" id="PTHR30461">
    <property type="entry name" value="DNA-INVERTASE FROM LAMBDOID PROPHAGE"/>
    <property type="match status" value="1"/>
</dbReference>
<proteinExistence type="predicted"/>
<feature type="domain" description="Resolvase/invertase-type recombinase catalytic" evidence="5">
    <location>
        <begin position="2"/>
        <end position="151"/>
    </location>
</feature>
<gene>
    <name evidence="7" type="ORF">GNP94_23260</name>
</gene>
<dbReference type="PANTHER" id="PTHR30461:SF23">
    <property type="entry name" value="DNA RECOMBINASE-RELATED"/>
    <property type="match status" value="1"/>
</dbReference>
<name>A0ABW9T6I0_9BACL</name>
<dbReference type="InterPro" id="IPR036162">
    <property type="entry name" value="Resolvase-like_N_sf"/>
</dbReference>
<evidence type="ECO:0000313" key="8">
    <source>
        <dbReference type="Proteomes" id="UP000435177"/>
    </source>
</evidence>
<dbReference type="InterPro" id="IPR038109">
    <property type="entry name" value="DNA_bind_recomb_sf"/>
</dbReference>
<dbReference type="Pfam" id="PF00239">
    <property type="entry name" value="Resolvase"/>
    <property type="match status" value="1"/>
</dbReference>
<reference evidence="7 8" key="1">
    <citation type="submission" date="2019-11" db="EMBL/GenBank/DDBJ databases">
        <title>Draft genome sequences of five Paenibacillus species of dairy origin.</title>
        <authorList>
            <person name="Olajide A.M."/>
            <person name="Chen S."/>
            <person name="Lapointe G."/>
        </authorList>
    </citation>
    <scope>NUCLEOTIDE SEQUENCE [LARGE SCALE GENOMIC DNA]</scope>
    <source>
        <strain evidence="7 8">3CS1</strain>
    </source>
</reference>
<accession>A0ABW9T6I0</accession>
<evidence type="ECO:0000256" key="1">
    <source>
        <dbReference type="ARBA" id="ARBA00022908"/>
    </source>
</evidence>
<dbReference type="Proteomes" id="UP000435177">
    <property type="component" value="Unassembled WGS sequence"/>
</dbReference>
<dbReference type="SMART" id="SM00857">
    <property type="entry name" value="Resolvase"/>
    <property type="match status" value="1"/>
</dbReference>
<dbReference type="InterPro" id="IPR006119">
    <property type="entry name" value="Resolv_N"/>
</dbReference>
<dbReference type="Gene3D" id="3.90.1750.20">
    <property type="entry name" value="Putative Large Serine Recombinase, Chain B, Domain 2"/>
    <property type="match status" value="1"/>
</dbReference>
<evidence type="ECO:0000256" key="4">
    <source>
        <dbReference type="PROSITE-ProRule" id="PRU10137"/>
    </source>
</evidence>
<evidence type="ECO:0000259" key="6">
    <source>
        <dbReference type="PROSITE" id="PS51737"/>
    </source>
</evidence>
<dbReference type="PROSITE" id="PS00397">
    <property type="entry name" value="RECOMBINASES_1"/>
    <property type="match status" value="1"/>
</dbReference>
<keyword evidence="1" id="KW-0229">DNA integration</keyword>
<dbReference type="InterPro" id="IPR050639">
    <property type="entry name" value="SSR_resolvase"/>
</dbReference>
<evidence type="ECO:0000259" key="5">
    <source>
        <dbReference type="PROSITE" id="PS51736"/>
    </source>
</evidence>
<dbReference type="Pfam" id="PF07508">
    <property type="entry name" value="Recombinase"/>
    <property type="match status" value="1"/>
</dbReference>
<feature type="domain" description="Recombinase" evidence="6">
    <location>
        <begin position="159"/>
        <end position="280"/>
    </location>
</feature>
<evidence type="ECO:0000256" key="3">
    <source>
        <dbReference type="ARBA" id="ARBA00023172"/>
    </source>
</evidence>
<feature type="active site" description="O-(5'-phospho-DNA)-serine intermediate" evidence="4">
    <location>
        <position position="10"/>
    </location>
</feature>
<keyword evidence="2" id="KW-0238">DNA-binding</keyword>
<evidence type="ECO:0000313" key="7">
    <source>
        <dbReference type="EMBL" id="MUG68889.1"/>
    </source>
</evidence>
<organism evidence="7 8">
    <name type="scientific">Paenibacillus campinasensis</name>
    <dbReference type="NCBI Taxonomy" id="66347"/>
    <lineage>
        <taxon>Bacteria</taxon>
        <taxon>Bacillati</taxon>
        <taxon>Bacillota</taxon>
        <taxon>Bacilli</taxon>
        <taxon>Bacillales</taxon>
        <taxon>Paenibacillaceae</taxon>
        <taxon>Paenibacillus</taxon>
    </lineage>
</organism>
<evidence type="ECO:0000256" key="2">
    <source>
        <dbReference type="ARBA" id="ARBA00023125"/>
    </source>
</evidence>
<dbReference type="EMBL" id="WOAA01000040">
    <property type="protein sequence ID" value="MUG68889.1"/>
    <property type="molecule type" value="Genomic_DNA"/>
</dbReference>
<dbReference type="CDD" id="cd00338">
    <property type="entry name" value="Ser_Recombinase"/>
    <property type="match status" value="1"/>
</dbReference>